<dbReference type="GO" id="GO:0008233">
    <property type="term" value="F:peptidase activity"/>
    <property type="evidence" value="ECO:0007669"/>
    <property type="project" value="UniProtKB-KW"/>
</dbReference>
<dbReference type="InterPro" id="IPR026392">
    <property type="entry name" value="Exo/Archaeosortase_dom"/>
</dbReference>
<dbReference type="EMBL" id="SJPS01000001">
    <property type="protein sequence ID" value="TWU30001.1"/>
    <property type="molecule type" value="Genomic_DNA"/>
</dbReference>
<organism evidence="9 10">
    <name type="scientific">Bythopirellula polymerisocia</name>
    <dbReference type="NCBI Taxonomy" id="2528003"/>
    <lineage>
        <taxon>Bacteria</taxon>
        <taxon>Pseudomonadati</taxon>
        <taxon>Planctomycetota</taxon>
        <taxon>Planctomycetia</taxon>
        <taxon>Pirellulales</taxon>
        <taxon>Lacipirellulaceae</taxon>
        <taxon>Bythopirellula</taxon>
    </lineage>
</organism>
<feature type="transmembrane region" description="Helical" evidence="8">
    <location>
        <begin position="203"/>
        <end position="222"/>
    </location>
</feature>
<evidence type="ECO:0000313" key="9">
    <source>
        <dbReference type="EMBL" id="TWU30001.1"/>
    </source>
</evidence>
<keyword evidence="10" id="KW-1185">Reference proteome</keyword>
<dbReference type="RefSeq" id="WP_146447944.1">
    <property type="nucleotide sequence ID" value="NZ_SJPS01000001.1"/>
</dbReference>
<dbReference type="GO" id="GO:0006508">
    <property type="term" value="P:proteolysis"/>
    <property type="evidence" value="ECO:0007669"/>
    <property type="project" value="UniProtKB-KW"/>
</dbReference>
<dbReference type="Proteomes" id="UP000318437">
    <property type="component" value="Unassembled WGS sequence"/>
</dbReference>
<feature type="transmembrane region" description="Helical" evidence="8">
    <location>
        <begin position="58"/>
        <end position="76"/>
    </location>
</feature>
<evidence type="ECO:0000256" key="3">
    <source>
        <dbReference type="ARBA" id="ARBA00022670"/>
    </source>
</evidence>
<sequence>MASQTHPFSTFENSEHSEHLSHSQEQAAWVCFGVLVLLLTLGYGNMLSFTAHSWSDGLYSHGYIIPLIAAGLFWYRRKPLTAVPSMERWIGVGVLLVCLLMRLYASYYDMNPLDRMSFIGALLAITLIVGGYDMLRWAGPPLAFLIFMFPLPSALENTVLLKLQNLAAMFSTWTLQLLGVPALREGSHIIIEKLPLEVADACSGLRMGTIFGALSVALAMIIDRPWWDRLTILVFAIPVALATNVIRITLTALLYLAFPDNDAVHHYIHNWAGLAMMPIALGFLWIELTLLSKLTIPMESDDYASFSAAHG</sequence>
<reference evidence="9 10" key="1">
    <citation type="submission" date="2019-02" db="EMBL/GenBank/DDBJ databases">
        <title>Deep-cultivation of Planctomycetes and their phenomic and genomic characterization uncovers novel biology.</title>
        <authorList>
            <person name="Wiegand S."/>
            <person name="Jogler M."/>
            <person name="Boedeker C."/>
            <person name="Pinto D."/>
            <person name="Vollmers J."/>
            <person name="Rivas-Marin E."/>
            <person name="Kohn T."/>
            <person name="Peeters S.H."/>
            <person name="Heuer A."/>
            <person name="Rast P."/>
            <person name="Oberbeckmann S."/>
            <person name="Bunk B."/>
            <person name="Jeske O."/>
            <person name="Meyerdierks A."/>
            <person name="Storesund J.E."/>
            <person name="Kallscheuer N."/>
            <person name="Luecker S."/>
            <person name="Lage O.M."/>
            <person name="Pohl T."/>
            <person name="Merkel B.J."/>
            <person name="Hornburger P."/>
            <person name="Mueller R.-W."/>
            <person name="Bruemmer F."/>
            <person name="Labrenz M."/>
            <person name="Spormann A.M."/>
            <person name="Op Den Camp H."/>
            <person name="Overmann J."/>
            <person name="Amann R."/>
            <person name="Jetten M.S.M."/>
            <person name="Mascher T."/>
            <person name="Medema M.H."/>
            <person name="Devos D.P."/>
            <person name="Kaster A.-K."/>
            <person name="Ovreas L."/>
            <person name="Rohde M."/>
            <person name="Galperin M.Y."/>
            <person name="Jogler C."/>
        </authorList>
    </citation>
    <scope>NUCLEOTIDE SEQUENCE [LARGE SCALE GENOMIC DNA]</scope>
    <source>
        <strain evidence="9 10">Pla144</strain>
    </source>
</reference>
<dbReference type="OrthoDB" id="9797363at2"/>
<comment type="caution">
    <text evidence="9">The sequence shown here is derived from an EMBL/GenBank/DDBJ whole genome shotgun (WGS) entry which is preliminary data.</text>
</comment>
<feature type="transmembrane region" description="Helical" evidence="8">
    <location>
        <begin position="88"/>
        <end position="105"/>
    </location>
</feature>
<gene>
    <name evidence="9" type="ORF">Pla144_07820</name>
</gene>
<feature type="transmembrane region" description="Helical" evidence="8">
    <location>
        <begin position="234"/>
        <end position="258"/>
    </location>
</feature>
<dbReference type="NCBIfam" id="TIGR04178">
    <property type="entry name" value="exo_archaeo"/>
    <property type="match status" value="1"/>
</dbReference>
<keyword evidence="6 8" id="KW-1133">Transmembrane helix</keyword>
<evidence type="ECO:0000256" key="8">
    <source>
        <dbReference type="SAM" id="Phobius"/>
    </source>
</evidence>
<keyword evidence="3" id="KW-0645">Protease</keyword>
<feature type="transmembrane region" description="Helical" evidence="8">
    <location>
        <begin position="117"/>
        <end position="135"/>
    </location>
</feature>
<evidence type="ECO:0000256" key="6">
    <source>
        <dbReference type="ARBA" id="ARBA00022989"/>
    </source>
</evidence>
<dbReference type="InterPro" id="IPR019127">
    <property type="entry name" value="Exosortase"/>
</dbReference>
<evidence type="ECO:0000313" key="10">
    <source>
        <dbReference type="Proteomes" id="UP000318437"/>
    </source>
</evidence>
<name>A0A5C6D2J3_9BACT</name>
<evidence type="ECO:0000256" key="7">
    <source>
        <dbReference type="ARBA" id="ARBA00023136"/>
    </source>
</evidence>
<keyword evidence="5" id="KW-0378">Hydrolase</keyword>
<dbReference type="InterPro" id="IPR013426">
    <property type="entry name" value="EpsH-like"/>
</dbReference>
<comment type="subcellular location">
    <subcellularLocation>
        <location evidence="1">Cell membrane</location>
        <topology evidence="1">Multi-pass membrane protein</topology>
    </subcellularLocation>
</comment>
<dbReference type="Pfam" id="PF09721">
    <property type="entry name" value="Exosortase_EpsH"/>
    <property type="match status" value="1"/>
</dbReference>
<proteinExistence type="predicted"/>
<dbReference type="GO" id="GO:0005886">
    <property type="term" value="C:plasma membrane"/>
    <property type="evidence" value="ECO:0007669"/>
    <property type="project" value="UniProtKB-SubCell"/>
</dbReference>
<accession>A0A5C6D2J3</accession>
<keyword evidence="2" id="KW-1003">Cell membrane</keyword>
<keyword evidence="4 8" id="KW-0812">Transmembrane</keyword>
<feature type="transmembrane region" description="Helical" evidence="8">
    <location>
        <begin position="27"/>
        <end position="46"/>
    </location>
</feature>
<dbReference type="AlphaFoldDB" id="A0A5C6D2J3"/>
<dbReference type="NCBIfam" id="TIGR02602">
    <property type="entry name" value="8TM_EpsH"/>
    <property type="match status" value="1"/>
</dbReference>
<feature type="transmembrane region" description="Helical" evidence="8">
    <location>
        <begin position="270"/>
        <end position="291"/>
    </location>
</feature>
<evidence type="ECO:0000256" key="4">
    <source>
        <dbReference type="ARBA" id="ARBA00022692"/>
    </source>
</evidence>
<evidence type="ECO:0000256" key="5">
    <source>
        <dbReference type="ARBA" id="ARBA00022801"/>
    </source>
</evidence>
<evidence type="ECO:0000256" key="1">
    <source>
        <dbReference type="ARBA" id="ARBA00004651"/>
    </source>
</evidence>
<evidence type="ECO:0000256" key="2">
    <source>
        <dbReference type="ARBA" id="ARBA00022475"/>
    </source>
</evidence>
<protein>
    <submittedName>
        <fullName evidence="9">Transmembrane exosortase</fullName>
    </submittedName>
</protein>
<keyword evidence="7 8" id="KW-0472">Membrane</keyword>